<evidence type="ECO:0000313" key="2">
    <source>
        <dbReference type="EMBL" id="KAK9202207.1"/>
    </source>
</evidence>
<sequence length="98" mass="11320">MLAARHLLTLFLFPIFGSRGEIISFPFNSDGKMKRYGENIMHKQMGSAQMFFAPRSIITRKFSICIVIFALLRKFTISNLRLDFAHRKGGSENLDSRY</sequence>
<feature type="signal peptide" evidence="1">
    <location>
        <begin position="1"/>
        <end position="20"/>
    </location>
</feature>
<evidence type="ECO:0000256" key="1">
    <source>
        <dbReference type="SAM" id="SignalP"/>
    </source>
</evidence>
<accession>A0AAP0QSZ0</accession>
<feature type="chain" id="PRO_5042929816" description="Secreted protein" evidence="1">
    <location>
        <begin position="21"/>
        <end position="98"/>
    </location>
</feature>
<name>A0AAP0QSZ0_9ROSI</name>
<keyword evidence="1" id="KW-0732">Signal</keyword>
<organism evidence="2 3">
    <name type="scientific">Citrus x changshan-huyou</name>
    <dbReference type="NCBI Taxonomy" id="2935761"/>
    <lineage>
        <taxon>Eukaryota</taxon>
        <taxon>Viridiplantae</taxon>
        <taxon>Streptophyta</taxon>
        <taxon>Embryophyta</taxon>
        <taxon>Tracheophyta</taxon>
        <taxon>Spermatophyta</taxon>
        <taxon>Magnoliopsida</taxon>
        <taxon>eudicotyledons</taxon>
        <taxon>Gunneridae</taxon>
        <taxon>Pentapetalae</taxon>
        <taxon>rosids</taxon>
        <taxon>malvids</taxon>
        <taxon>Sapindales</taxon>
        <taxon>Rutaceae</taxon>
        <taxon>Aurantioideae</taxon>
        <taxon>Citrus</taxon>
    </lineage>
</organism>
<reference evidence="2 3" key="1">
    <citation type="submission" date="2024-05" db="EMBL/GenBank/DDBJ databases">
        <title>Haplotype-resolved chromosome-level genome assembly of Huyou (Citrus changshanensis).</title>
        <authorList>
            <person name="Miao C."/>
            <person name="Chen W."/>
            <person name="Wu Y."/>
            <person name="Wang L."/>
            <person name="Zhao S."/>
            <person name="Grierson D."/>
            <person name="Xu C."/>
            <person name="Chen K."/>
        </authorList>
    </citation>
    <scope>NUCLEOTIDE SEQUENCE [LARGE SCALE GENOMIC DNA]</scope>
    <source>
        <strain evidence="2">01-14</strain>
        <tissue evidence="2">Leaf</tissue>
    </source>
</reference>
<evidence type="ECO:0000313" key="3">
    <source>
        <dbReference type="Proteomes" id="UP001428341"/>
    </source>
</evidence>
<protein>
    <recommendedName>
        <fullName evidence="4">Secreted protein</fullName>
    </recommendedName>
</protein>
<keyword evidence="3" id="KW-1185">Reference proteome</keyword>
<dbReference type="Proteomes" id="UP001428341">
    <property type="component" value="Unassembled WGS sequence"/>
</dbReference>
<comment type="caution">
    <text evidence="2">The sequence shown here is derived from an EMBL/GenBank/DDBJ whole genome shotgun (WGS) entry which is preliminary data.</text>
</comment>
<gene>
    <name evidence="2" type="ORF">WN944_017417</name>
</gene>
<proteinExistence type="predicted"/>
<dbReference type="AlphaFoldDB" id="A0AAP0QSZ0"/>
<dbReference type="EMBL" id="JBCGBO010000005">
    <property type="protein sequence ID" value="KAK9202207.1"/>
    <property type="molecule type" value="Genomic_DNA"/>
</dbReference>
<evidence type="ECO:0008006" key="4">
    <source>
        <dbReference type="Google" id="ProtNLM"/>
    </source>
</evidence>